<dbReference type="InterPro" id="IPR025966">
    <property type="entry name" value="OppC_N"/>
</dbReference>
<keyword evidence="2 7" id="KW-0813">Transport</keyword>
<dbReference type="PROSITE" id="PS50928">
    <property type="entry name" value="ABC_TM1"/>
    <property type="match status" value="1"/>
</dbReference>
<dbReference type="RefSeq" id="WP_227614626.1">
    <property type="nucleotide sequence ID" value="NZ_JAJEPR010000006.1"/>
</dbReference>
<keyword evidence="6 7" id="KW-0472">Membrane</keyword>
<accession>A0AAE3DRH4</accession>
<gene>
    <name evidence="9" type="ORF">LKD71_05200</name>
</gene>
<evidence type="ECO:0000256" key="2">
    <source>
        <dbReference type="ARBA" id="ARBA00022448"/>
    </source>
</evidence>
<feature type="domain" description="ABC transmembrane type-1" evidence="8">
    <location>
        <begin position="69"/>
        <end position="260"/>
    </location>
</feature>
<comment type="similarity">
    <text evidence="7">Belongs to the binding-protein-dependent transport system permease family.</text>
</comment>
<keyword evidence="4 7" id="KW-0812">Transmembrane</keyword>
<evidence type="ECO:0000256" key="7">
    <source>
        <dbReference type="RuleBase" id="RU363032"/>
    </source>
</evidence>
<dbReference type="CDD" id="cd06261">
    <property type="entry name" value="TM_PBP2"/>
    <property type="match status" value="1"/>
</dbReference>
<name>A0AAE3DRH4_9FIRM</name>
<dbReference type="Proteomes" id="UP001197875">
    <property type="component" value="Unassembled WGS sequence"/>
</dbReference>
<evidence type="ECO:0000256" key="4">
    <source>
        <dbReference type="ARBA" id="ARBA00022692"/>
    </source>
</evidence>
<keyword evidence="3" id="KW-1003">Cell membrane</keyword>
<feature type="transmembrane region" description="Helical" evidence="7">
    <location>
        <begin position="133"/>
        <end position="151"/>
    </location>
</feature>
<dbReference type="GO" id="GO:0005886">
    <property type="term" value="C:plasma membrane"/>
    <property type="evidence" value="ECO:0007669"/>
    <property type="project" value="UniProtKB-SubCell"/>
</dbReference>
<evidence type="ECO:0000313" key="10">
    <source>
        <dbReference type="Proteomes" id="UP001197875"/>
    </source>
</evidence>
<feature type="transmembrane region" description="Helical" evidence="7">
    <location>
        <begin position="7"/>
        <end position="32"/>
    </location>
</feature>
<evidence type="ECO:0000313" key="9">
    <source>
        <dbReference type="EMBL" id="MCC2189215.1"/>
    </source>
</evidence>
<dbReference type="InterPro" id="IPR000515">
    <property type="entry name" value="MetI-like"/>
</dbReference>
<keyword evidence="10" id="KW-1185">Reference proteome</keyword>
<sequence length="270" mass="29518">MHKKIRLNAAATAGLLIILFFLIIAVFAPVIAPYDPKEMIASYLPPSKEHILGTNDVGQDIFSEMVYGTRVSLYIGIFAAFIVTGVGTVLALVSGYFGGVADKIITAITNIAMAVPSLPLTVLLIAYLNPGKWSLIIAISITAWTGTARILRARVMQLKELPFIKIEKTMGVHPAVILFKHILPNIKDIILTRGAMAISGAMMTEAGLSFLGLGEFGEKSWGSVLHYAFFRNSIMKKQYWWYVPPIVCICVCVLGFMLIGYYGKIKKGGE</sequence>
<dbReference type="PANTHER" id="PTHR43386:SF1">
    <property type="entry name" value="D,D-DIPEPTIDE TRANSPORT SYSTEM PERMEASE PROTEIN DDPC-RELATED"/>
    <property type="match status" value="1"/>
</dbReference>
<dbReference type="AlphaFoldDB" id="A0AAE3DRH4"/>
<reference evidence="9 10" key="1">
    <citation type="submission" date="2021-10" db="EMBL/GenBank/DDBJ databases">
        <title>Anaerobic single-cell dispensing facilitates the cultivation of human gut bacteria.</title>
        <authorList>
            <person name="Afrizal A."/>
        </authorList>
    </citation>
    <scope>NUCLEOTIDE SEQUENCE [LARGE SCALE GENOMIC DNA]</scope>
    <source>
        <strain evidence="9 10">CLA-AA-H277</strain>
    </source>
</reference>
<dbReference type="GO" id="GO:0055085">
    <property type="term" value="P:transmembrane transport"/>
    <property type="evidence" value="ECO:0007669"/>
    <property type="project" value="InterPro"/>
</dbReference>
<evidence type="ECO:0000256" key="1">
    <source>
        <dbReference type="ARBA" id="ARBA00004651"/>
    </source>
</evidence>
<evidence type="ECO:0000256" key="3">
    <source>
        <dbReference type="ARBA" id="ARBA00022475"/>
    </source>
</evidence>
<dbReference type="EMBL" id="JAJEPR010000006">
    <property type="protein sequence ID" value="MCC2189215.1"/>
    <property type="molecule type" value="Genomic_DNA"/>
</dbReference>
<dbReference type="PANTHER" id="PTHR43386">
    <property type="entry name" value="OLIGOPEPTIDE TRANSPORT SYSTEM PERMEASE PROTEIN APPC"/>
    <property type="match status" value="1"/>
</dbReference>
<feature type="transmembrane region" description="Helical" evidence="7">
    <location>
        <begin position="73"/>
        <end position="97"/>
    </location>
</feature>
<dbReference type="Pfam" id="PF12911">
    <property type="entry name" value="OppC_N"/>
    <property type="match status" value="1"/>
</dbReference>
<dbReference type="Pfam" id="PF00528">
    <property type="entry name" value="BPD_transp_1"/>
    <property type="match status" value="1"/>
</dbReference>
<dbReference type="InterPro" id="IPR035906">
    <property type="entry name" value="MetI-like_sf"/>
</dbReference>
<evidence type="ECO:0000256" key="5">
    <source>
        <dbReference type="ARBA" id="ARBA00022989"/>
    </source>
</evidence>
<evidence type="ECO:0000259" key="8">
    <source>
        <dbReference type="PROSITE" id="PS50928"/>
    </source>
</evidence>
<comment type="caution">
    <text evidence="9">The sequence shown here is derived from an EMBL/GenBank/DDBJ whole genome shotgun (WGS) entry which is preliminary data.</text>
</comment>
<comment type="subcellular location">
    <subcellularLocation>
        <location evidence="1 7">Cell membrane</location>
        <topology evidence="1 7">Multi-pass membrane protein</topology>
    </subcellularLocation>
</comment>
<dbReference type="Gene3D" id="1.10.3720.10">
    <property type="entry name" value="MetI-like"/>
    <property type="match status" value="1"/>
</dbReference>
<feature type="transmembrane region" description="Helical" evidence="7">
    <location>
        <begin position="239"/>
        <end position="262"/>
    </location>
</feature>
<protein>
    <submittedName>
        <fullName evidence="9">ABC transporter permease</fullName>
    </submittedName>
</protein>
<organism evidence="9 10">
    <name type="scientific">Fusicatenibacter faecihominis</name>
    <dbReference type="NCBI Taxonomy" id="2881276"/>
    <lineage>
        <taxon>Bacteria</taxon>
        <taxon>Bacillati</taxon>
        <taxon>Bacillota</taxon>
        <taxon>Clostridia</taxon>
        <taxon>Lachnospirales</taxon>
        <taxon>Lachnospiraceae</taxon>
        <taxon>Fusicatenibacter</taxon>
    </lineage>
</organism>
<dbReference type="InterPro" id="IPR050366">
    <property type="entry name" value="BP-dependent_transpt_permease"/>
</dbReference>
<evidence type="ECO:0000256" key="6">
    <source>
        <dbReference type="ARBA" id="ARBA00023136"/>
    </source>
</evidence>
<keyword evidence="5 7" id="KW-1133">Transmembrane helix</keyword>
<feature type="transmembrane region" description="Helical" evidence="7">
    <location>
        <begin position="104"/>
        <end position="127"/>
    </location>
</feature>
<proteinExistence type="inferred from homology"/>
<dbReference type="SUPFAM" id="SSF161098">
    <property type="entry name" value="MetI-like"/>
    <property type="match status" value="1"/>
</dbReference>